<accession>A0ABD1M3B0</accession>
<comment type="caution">
    <text evidence="2">The sequence shown here is derived from an EMBL/GenBank/DDBJ whole genome shotgun (WGS) entry which is preliminary data.</text>
</comment>
<dbReference type="Proteomes" id="UP001603857">
    <property type="component" value="Unassembled WGS sequence"/>
</dbReference>
<evidence type="ECO:0000256" key="1">
    <source>
        <dbReference type="SAM" id="SignalP"/>
    </source>
</evidence>
<protein>
    <submittedName>
        <fullName evidence="2">Uncharacterized protein</fullName>
    </submittedName>
</protein>
<keyword evidence="3" id="KW-1185">Reference proteome</keyword>
<organism evidence="2 3">
    <name type="scientific">Flemingia macrophylla</name>
    <dbReference type="NCBI Taxonomy" id="520843"/>
    <lineage>
        <taxon>Eukaryota</taxon>
        <taxon>Viridiplantae</taxon>
        <taxon>Streptophyta</taxon>
        <taxon>Embryophyta</taxon>
        <taxon>Tracheophyta</taxon>
        <taxon>Spermatophyta</taxon>
        <taxon>Magnoliopsida</taxon>
        <taxon>eudicotyledons</taxon>
        <taxon>Gunneridae</taxon>
        <taxon>Pentapetalae</taxon>
        <taxon>rosids</taxon>
        <taxon>fabids</taxon>
        <taxon>Fabales</taxon>
        <taxon>Fabaceae</taxon>
        <taxon>Papilionoideae</taxon>
        <taxon>50 kb inversion clade</taxon>
        <taxon>NPAAA clade</taxon>
        <taxon>indigoferoid/millettioid clade</taxon>
        <taxon>Phaseoleae</taxon>
        <taxon>Flemingia</taxon>
    </lineage>
</organism>
<dbReference type="AlphaFoldDB" id="A0ABD1M3B0"/>
<evidence type="ECO:0000313" key="2">
    <source>
        <dbReference type="EMBL" id="KAL2330279.1"/>
    </source>
</evidence>
<evidence type="ECO:0000313" key="3">
    <source>
        <dbReference type="Proteomes" id="UP001603857"/>
    </source>
</evidence>
<sequence length="121" mass="13624">MSFKSFSSVLLILFLASTISHFDLAKKWRVHITNDLDDVIDNEKDHAWKEWGRKLAPFFLAFASGLVGLRSQFHFLIAALQHGSSKTESYVDKKRKEDIQHANIVAPRSIANAVSTSLGHT</sequence>
<keyword evidence="1" id="KW-0732">Signal</keyword>
<feature type="chain" id="PRO_5044771714" evidence="1">
    <location>
        <begin position="26"/>
        <end position="121"/>
    </location>
</feature>
<dbReference type="EMBL" id="JBGMDY010000006">
    <property type="protein sequence ID" value="KAL2330279.1"/>
    <property type="molecule type" value="Genomic_DNA"/>
</dbReference>
<reference evidence="2 3" key="1">
    <citation type="submission" date="2024-08" db="EMBL/GenBank/DDBJ databases">
        <title>Insights into the chromosomal genome structure of Flemingia macrophylla.</title>
        <authorList>
            <person name="Ding Y."/>
            <person name="Zhao Y."/>
            <person name="Bi W."/>
            <person name="Wu M."/>
            <person name="Zhao G."/>
            <person name="Gong Y."/>
            <person name="Li W."/>
            <person name="Zhang P."/>
        </authorList>
    </citation>
    <scope>NUCLEOTIDE SEQUENCE [LARGE SCALE GENOMIC DNA]</scope>
    <source>
        <strain evidence="2">DYQJB</strain>
        <tissue evidence="2">Leaf</tissue>
    </source>
</reference>
<gene>
    <name evidence="2" type="ORF">Fmac_017860</name>
</gene>
<name>A0ABD1M3B0_9FABA</name>
<feature type="signal peptide" evidence="1">
    <location>
        <begin position="1"/>
        <end position="25"/>
    </location>
</feature>
<proteinExistence type="predicted"/>